<protein>
    <submittedName>
        <fullName evidence="10">Polyamine ABC transporter, permease protein</fullName>
    </submittedName>
</protein>
<evidence type="ECO:0000256" key="1">
    <source>
        <dbReference type="ARBA" id="ARBA00004651"/>
    </source>
</evidence>
<keyword evidence="5 8" id="KW-0812">Transmembrane</keyword>
<comment type="subcellular location">
    <subcellularLocation>
        <location evidence="1 8">Cell membrane</location>
        <topology evidence="1 8">Multi-pass membrane protein</topology>
    </subcellularLocation>
</comment>
<keyword evidence="7 8" id="KW-0472">Membrane</keyword>
<dbReference type="PANTHER" id="PTHR42929:SF5">
    <property type="entry name" value="ABC TRANSPORTER PERMEASE PROTEIN"/>
    <property type="match status" value="1"/>
</dbReference>
<dbReference type="SUPFAM" id="SSF161098">
    <property type="entry name" value="MetI-like"/>
    <property type="match status" value="1"/>
</dbReference>
<keyword evidence="6 8" id="KW-1133">Transmembrane helix</keyword>
<evidence type="ECO:0000256" key="5">
    <source>
        <dbReference type="ARBA" id="ARBA00022692"/>
    </source>
</evidence>
<dbReference type="EMBL" id="CP003984">
    <property type="protein sequence ID" value="AII87872.1"/>
    <property type="molecule type" value="Genomic_DNA"/>
</dbReference>
<dbReference type="Proteomes" id="UP000028680">
    <property type="component" value="Chromosome"/>
</dbReference>
<accession>A0AAN0RKK8</accession>
<evidence type="ECO:0000256" key="7">
    <source>
        <dbReference type="ARBA" id="ARBA00023136"/>
    </source>
</evidence>
<gene>
    <name evidence="10" type="ORF">RCA23_c23490</name>
</gene>
<keyword evidence="3 8" id="KW-0813">Transport</keyword>
<evidence type="ECO:0000256" key="8">
    <source>
        <dbReference type="RuleBase" id="RU363032"/>
    </source>
</evidence>
<feature type="domain" description="ABC transmembrane type-1" evidence="9">
    <location>
        <begin position="102"/>
        <end position="308"/>
    </location>
</feature>
<evidence type="ECO:0000313" key="10">
    <source>
        <dbReference type="EMBL" id="AII87872.1"/>
    </source>
</evidence>
<feature type="transmembrane region" description="Helical" evidence="8">
    <location>
        <begin position="134"/>
        <end position="152"/>
    </location>
</feature>
<evidence type="ECO:0000256" key="2">
    <source>
        <dbReference type="ARBA" id="ARBA00007069"/>
    </source>
</evidence>
<feature type="transmembrane region" description="Helical" evidence="8">
    <location>
        <begin position="287"/>
        <end position="312"/>
    </location>
</feature>
<dbReference type="PANTHER" id="PTHR42929">
    <property type="entry name" value="INNER MEMBRANE ABC TRANSPORTER PERMEASE PROTEIN YDCU-RELATED-RELATED"/>
    <property type="match status" value="1"/>
</dbReference>
<proteinExistence type="inferred from homology"/>
<reference evidence="10 11" key="1">
    <citation type="journal article" date="2014" name="ISME J.">
        <title>Adaptation of an abundant Roseobacter RCA organism to pelagic systems revealed by genomic and transcriptomic analyses.</title>
        <authorList>
            <person name="Voget S."/>
            <person name="Wemheuer B."/>
            <person name="Brinkhoff T."/>
            <person name="Vollmers J."/>
            <person name="Dietrich S."/>
            <person name="Giebel H.A."/>
            <person name="Beardsley C."/>
            <person name="Sardemann C."/>
            <person name="Bakenhus I."/>
            <person name="Billerbeck S."/>
            <person name="Daniel R."/>
            <person name="Simon M."/>
        </authorList>
    </citation>
    <scope>NUCLEOTIDE SEQUENCE [LARGE SCALE GENOMIC DNA]</scope>
    <source>
        <strain evidence="10 11">RCA23</strain>
    </source>
</reference>
<evidence type="ECO:0000256" key="3">
    <source>
        <dbReference type="ARBA" id="ARBA00022448"/>
    </source>
</evidence>
<evidence type="ECO:0000313" key="11">
    <source>
        <dbReference type="Proteomes" id="UP000028680"/>
    </source>
</evidence>
<dbReference type="KEGG" id="ptp:RCA23_c23490"/>
<dbReference type="Pfam" id="PF00528">
    <property type="entry name" value="BPD_transp_1"/>
    <property type="match status" value="1"/>
</dbReference>
<comment type="similarity">
    <text evidence="2">Belongs to the binding-protein-dependent transport system permease family. CysTW subfamily.</text>
</comment>
<dbReference type="AlphaFoldDB" id="A0AAN0RKK8"/>
<evidence type="ECO:0000256" key="6">
    <source>
        <dbReference type="ARBA" id="ARBA00022989"/>
    </source>
</evidence>
<dbReference type="InterPro" id="IPR035906">
    <property type="entry name" value="MetI-like_sf"/>
</dbReference>
<dbReference type="InterPro" id="IPR000515">
    <property type="entry name" value="MetI-like"/>
</dbReference>
<name>A0AAN0RKK8_9RHOB</name>
<organism evidence="10 11">
    <name type="scientific">Planktomarina temperata RCA23</name>
    <dbReference type="NCBI Taxonomy" id="666509"/>
    <lineage>
        <taxon>Bacteria</taxon>
        <taxon>Pseudomonadati</taxon>
        <taxon>Pseudomonadota</taxon>
        <taxon>Alphaproteobacteria</taxon>
        <taxon>Rhodobacterales</taxon>
        <taxon>Paracoccaceae</taxon>
        <taxon>Planktomarina</taxon>
    </lineage>
</organism>
<evidence type="ECO:0000259" key="9">
    <source>
        <dbReference type="PROSITE" id="PS50928"/>
    </source>
</evidence>
<dbReference type="PROSITE" id="PS50928">
    <property type="entry name" value="ABC_TM1"/>
    <property type="match status" value="1"/>
</dbReference>
<sequence>MCTSPGHPDIKSVCIVERSSVLGERQNFLKGNLRIRGHALLAFVKRLTADQSFVLLVPAVVLLLIFFAYPLIQLMKMSVFDPNFTTAHFEKFFSRPVYPRVLFNTVKLTAIVTLLCFIIGYPAAYFLATVRSRIRPFLIFLILLPLWVSILVRSYSWMAVLGREGLINSLLIALGVTTEPIPMLYTTGAVYVAMVQIMLPIMILTSYSVMVEIDNGLIKAARVLGASPFRAFLFVYFPLSLSGARNGSIIIFILSMGFFITPALVGGRKDLMIGNLIVFQIEELLNWGFASAIGLILLVSTVLIVLMLRFILDAATPGAPKRRSKEPV</sequence>
<dbReference type="GO" id="GO:0005886">
    <property type="term" value="C:plasma membrane"/>
    <property type="evidence" value="ECO:0007669"/>
    <property type="project" value="UniProtKB-SubCell"/>
</dbReference>
<feature type="transmembrane region" description="Helical" evidence="8">
    <location>
        <begin position="53"/>
        <end position="72"/>
    </location>
</feature>
<feature type="transmembrane region" description="Helical" evidence="8">
    <location>
        <begin position="189"/>
        <end position="210"/>
    </location>
</feature>
<keyword evidence="4" id="KW-1003">Cell membrane</keyword>
<dbReference type="Gene3D" id="1.10.3720.10">
    <property type="entry name" value="MetI-like"/>
    <property type="match status" value="1"/>
</dbReference>
<dbReference type="GO" id="GO:0055085">
    <property type="term" value="P:transmembrane transport"/>
    <property type="evidence" value="ECO:0007669"/>
    <property type="project" value="InterPro"/>
</dbReference>
<dbReference type="CDD" id="cd06261">
    <property type="entry name" value="TM_PBP2"/>
    <property type="match status" value="1"/>
</dbReference>
<feature type="transmembrane region" description="Helical" evidence="8">
    <location>
        <begin position="108"/>
        <end position="127"/>
    </location>
</feature>
<keyword evidence="11" id="KW-1185">Reference proteome</keyword>
<evidence type="ECO:0000256" key="4">
    <source>
        <dbReference type="ARBA" id="ARBA00022475"/>
    </source>
</evidence>